<feature type="transmembrane region" description="Helical" evidence="2">
    <location>
        <begin position="7"/>
        <end position="27"/>
    </location>
</feature>
<feature type="region of interest" description="Disordered" evidence="1">
    <location>
        <begin position="634"/>
        <end position="673"/>
    </location>
</feature>
<dbReference type="AlphaFoldDB" id="A0A7H0VAT0"/>
<keyword evidence="2" id="KW-1133">Transmembrane helix</keyword>
<dbReference type="Proteomes" id="UP000516305">
    <property type="component" value="Chromosome"/>
</dbReference>
<name>A0A7H0VAT0_9FLAO</name>
<keyword evidence="2" id="KW-0472">Membrane</keyword>
<organism evidence="4 5">
    <name type="scientific">Croceimicrobium hydrocarbonivorans</name>
    <dbReference type="NCBI Taxonomy" id="2761580"/>
    <lineage>
        <taxon>Bacteria</taxon>
        <taxon>Pseudomonadati</taxon>
        <taxon>Bacteroidota</taxon>
        <taxon>Flavobacteriia</taxon>
        <taxon>Flavobacteriales</taxon>
        <taxon>Owenweeksiaceae</taxon>
        <taxon>Croceimicrobium</taxon>
    </lineage>
</organism>
<feature type="region of interest" description="Disordered" evidence="1">
    <location>
        <begin position="562"/>
        <end position="605"/>
    </location>
</feature>
<dbReference type="Pfam" id="PF05036">
    <property type="entry name" value="SPOR"/>
    <property type="match status" value="1"/>
</dbReference>
<protein>
    <submittedName>
        <fullName evidence="4">SPOR domain-containing protein</fullName>
    </submittedName>
</protein>
<dbReference type="GO" id="GO:0042834">
    <property type="term" value="F:peptidoglycan binding"/>
    <property type="evidence" value="ECO:0007669"/>
    <property type="project" value="InterPro"/>
</dbReference>
<evidence type="ECO:0000259" key="3">
    <source>
        <dbReference type="Pfam" id="PF05036"/>
    </source>
</evidence>
<sequence>MKYLGRKIVFFLIILIPFWSFLVWFFYPKTELPGLILDKTVLESSGVEHRSFNWITTNRKFVKPDGSQYEISEDYYGFFPVNRPEYVVKDLTVFNNADLDSMARDMEYVYYTDAYGVYTNEWVYGRDINERSRLVYGGLSEQSYKLFEKMFRNRKLTLTEFNNLASPTPLQLRFKMQRLLELDFTGWTGRYYHSLDTLLNPDIPGWMRRLHRYYYKKPFDYPDIPGMVFVHETERIFVLQMDKDVEHELPIINTGEYLIDQYNLPEFIRYPYWFDVCFAKDTNDVFSTYKIHTTERGDSIMASHHLPNEFPAIIGDHQEHLRWYFCGDWADSPTPFGLSYFKGVQFMRKFFYNNRDDLDRKKFFWEYYEPLVSGLFNDYIDVMDSLEGPRPLPPVHRNYIPYYRRYNIPLPDVDLIASGRVYNPNEVLGSEYKERAYRDSVLQAEREEASRTGYYIGQYGDTVFLTDKEMMELEEQTRYENSMQSRRDSIKRRRLDSVRGVGEFADPYRLIKIDSTYLRGGRIPVNIPLTKAEMKRRAQMKAAAEKAAQNRAEAIVDSMLDSESGASDTEFEEEDPAPQNEELSAGFNSTNNRPKSTRPILDKRYKLGGRLPSNFKAKDFKAPEEIDAMVYQGESPEPKEELPADNLSQENPNTTESQPEETEAPAQEAISENSGPRWHVIIASFPDKAMAEEFVRRKKKSMELLYVAANDTYRVSYANFEDRRSANKEVINLMTSYPDAWVLKVD</sequence>
<evidence type="ECO:0000313" key="5">
    <source>
        <dbReference type="Proteomes" id="UP000516305"/>
    </source>
</evidence>
<dbReference type="InterPro" id="IPR007730">
    <property type="entry name" value="SPOR-like_dom"/>
</dbReference>
<accession>A0A7H0VAT0</accession>
<evidence type="ECO:0000313" key="4">
    <source>
        <dbReference type="EMBL" id="QNR22828.1"/>
    </source>
</evidence>
<keyword evidence="5" id="KW-1185">Reference proteome</keyword>
<reference evidence="4 5" key="1">
    <citation type="submission" date="2020-08" db="EMBL/GenBank/DDBJ databases">
        <title>Croceimicrobium hydrocarbonivorans gen. nov., sp. nov., a novel marine bacterium isolated from a bacterial consortium that degrades polyethylene terephthalate.</title>
        <authorList>
            <person name="Liu R."/>
        </authorList>
    </citation>
    <scope>NUCLEOTIDE SEQUENCE [LARGE SCALE GENOMIC DNA]</scope>
    <source>
        <strain evidence="4 5">A20-9</strain>
    </source>
</reference>
<dbReference type="EMBL" id="CP060139">
    <property type="protein sequence ID" value="QNR22828.1"/>
    <property type="molecule type" value="Genomic_DNA"/>
</dbReference>
<evidence type="ECO:0000256" key="2">
    <source>
        <dbReference type="SAM" id="Phobius"/>
    </source>
</evidence>
<keyword evidence="2" id="KW-0812">Transmembrane</keyword>
<feature type="domain" description="SPOR" evidence="3">
    <location>
        <begin position="676"/>
        <end position="744"/>
    </location>
</feature>
<dbReference type="KEGG" id="chyd:H4K34_10595"/>
<dbReference type="RefSeq" id="WP_210757395.1">
    <property type="nucleotide sequence ID" value="NZ_CP060139.1"/>
</dbReference>
<gene>
    <name evidence="4" type="ORF">H4K34_10595</name>
</gene>
<proteinExistence type="predicted"/>
<evidence type="ECO:0000256" key="1">
    <source>
        <dbReference type="SAM" id="MobiDB-lite"/>
    </source>
</evidence>